<dbReference type="EMBL" id="JAJSOF020000027">
    <property type="protein sequence ID" value="KAJ4433555.1"/>
    <property type="molecule type" value="Genomic_DNA"/>
</dbReference>
<protein>
    <submittedName>
        <fullName evidence="2">Uncharacterized protein</fullName>
    </submittedName>
</protein>
<keyword evidence="3" id="KW-1185">Reference proteome</keyword>
<feature type="region of interest" description="Disordered" evidence="1">
    <location>
        <begin position="1"/>
        <end position="23"/>
    </location>
</feature>
<feature type="compositionally biased region" description="Basic residues" evidence="1">
    <location>
        <begin position="1"/>
        <end position="11"/>
    </location>
</feature>
<reference evidence="2 3" key="1">
    <citation type="journal article" date="2022" name="Allergy">
        <title>Genome assembly and annotation of Periplaneta americana reveal a comprehensive cockroach allergen profile.</title>
        <authorList>
            <person name="Wang L."/>
            <person name="Xiong Q."/>
            <person name="Saelim N."/>
            <person name="Wang L."/>
            <person name="Nong W."/>
            <person name="Wan A.T."/>
            <person name="Shi M."/>
            <person name="Liu X."/>
            <person name="Cao Q."/>
            <person name="Hui J.H.L."/>
            <person name="Sookrung N."/>
            <person name="Leung T.F."/>
            <person name="Tungtrongchitr A."/>
            <person name="Tsui S.K.W."/>
        </authorList>
    </citation>
    <scope>NUCLEOTIDE SEQUENCE [LARGE SCALE GENOMIC DNA]</scope>
    <source>
        <strain evidence="2">PWHHKU_190912</strain>
    </source>
</reference>
<organism evidence="2 3">
    <name type="scientific">Periplaneta americana</name>
    <name type="common">American cockroach</name>
    <name type="synonym">Blatta americana</name>
    <dbReference type="NCBI Taxonomy" id="6978"/>
    <lineage>
        <taxon>Eukaryota</taxon>
        <taxon>Metazoa</taxon>
        <taxon>Ecdysozoa</taxon>
        <taxon>Arthropoda</taxon>
        <taxon>Hexapoda</taxon>
        <taxon>Insecta</taxon>
        <taxon>Pterygota</taxon>
        <taxon>Neoptera</taxon>
        <taxon>Polyneoptera</taxon>
        <taxon>Dictyoptera</taxon>
        <taxon>Blattodea</taxon>
        <taxon>Blattoidea</taxon>
        <taxon>Blattidae</taxon>
        <taxon>Blattinae</taxon>
        <taxon>Periplaneta</taxon>
    </lineage>
</organism>
<evidence type="ECO:0000313" key="2">
    <source>
        <dbReference type="EMBL" id="KAJ4433555.1"/>
    </source>
</evidence>
<dbReference type="Proteomes" id="UP001148838">
    <property type="component" value="Unassembled WGS sequence"/>
</dbReference>
<gene>
    <name evidence="2" type="ORF">ANN_15864</name>
</gene>
<sequence>MQVSHVKRRHHGTYDDPSQSRRQATVHYTVPNGQGDLVQVCRGTFSEIFSLTQKKIQLLTEKKKKKGLTTFKETRGNKTQHRKFSEEVENQVVQHIQTFPREQAQN</sequence>
<evidence type="ECO:0000313" key="3">
    <source>
        <dbReference type="Proteomes" id="UP001148838"/>
    </source>
</evidence>
<name>A0ABQ8SHE4_PERAM</name>
<comment type="caution">
    <text evidence="2">The sequence shown here is derived from an EMBL/GenBank/DDBJ whole genome shotgun (WGS) entry which is preliminary data.</text>
</comment>
<accession>A0ABQ8SHE4</accession>
<evidence type="ECO:0000256" key="1">
    <source>
        <dbReference type="SAM" id="MobiDB-lite"/>
    </source>
</evidence>
<proteinExistence type="predicted"/>